<organism evidence="2 3">
    <name type="scientific">Xanthobacter aminoxidans</name>
    <dbReference type="NCBI Taxonomy" id="186280"/>
    <lineage>
        <taxon>Bacteria</taxon>
        <taxon>Pseudomonadati</taxon>
        <taxon>Pseudomonadota</taxon>
        <taxon>Alphaproteobacteria</taxon>
        <taxon>Hyphomicrobiales</taxon>
        <taxon>Xanthobacteraceae</taxon>
        <taxon>Xanthobacter</taxon>
    </lineage>
</organism>
<protein>
    <submittedName>
        <fullName evidence="2">Uncharacterized protein</fullName>
    </submittedName>
</protein>
<feature type="transmembrane region" description="Helical" evidence="1">
    <location>
        <begin position="48"/>
        <end position="71"/>
    </location>
</feature>
<comment type="caution">
    <text evidence="2">The sequence shown here is derived from an EMBL/GenBank/DDBJ whole genome shotgun (WGS) entry which is preliminary data.</text>
</comment>
<evidence type="ECO:0000313" key="2">
    <source>
        <dbReference type="EMBL" id="MFG1255487.1"/>
    </source>
</evidence>
<reference evidence="2 3" key="1">
    <citation type="submission" date="2024-02" db="EMBL/GenBank/DDBJ databases">
        <title>Expansion and revision of Xanthobacter and proposal of Roseixanthobacter gen. nov.</title>
        <authorList>
            <person name="Soltysiak M.P.M."/>
            <person name="Jalihal A."/>
            <person name="Ory A."/>
            <person name="Chrisophersen C."/>
            <person name="Lee A.D."/>
            <person name="Boulton J."/>
            <person name="Springer M."/>
        </authorList>
    </citation>
    <scope>NUCLEOTIDE SEQUENCE [LARGE SCALE GENOMIC DNA]</scope>
    <source>
        <strain evidence="2 3">CB5</strain>
    </source>
</reference>
<dbReference type="Proteomes" id="UP001604043">
    <property type="component" value="Unassembled WGS sequence"/>
</dbReference>
<keyword evidence="3" id="KW-1185">Reference proteome</keyword>
<sequence length="84" mass="9188">MIYPRNEFNDGVAALAGFLAGSVVGGILMMAAILYARTNDLVGPESPGWTIALFVPSLAIALVGGCTWLFYQLFLRLQRRIELR</sequence>
<keyword evidence="1" id="KW-1133">Transmembrane helix</keyword>
<accession>A0ABW6ZNP3</accession>
<evidence type="ECO:0000256" key="1">
    <source>
        <dbReference type="SAM" id="Phobius"/>
    </source>
</evidence>
<name>A0ABW6ZNP3_9HYPH</name>
<keyword evidence="1" id="KW-0812">Transmembrane</keyword>
<keyword evidence="1" id="KW-0472">Membrane</keyword>
<gene>
    <name evidence="2" type="ORF">V5F30_24965</name>
</gene>
<dbReference type="RefSeq" id="WP_394010363.1">
    <property type="nucleotide sequence ID" value="NZ_JBAFUR010000011.1"/>
</dbReference>
<evidence type="ECO:0000313" key="3">
    <source>
        <dbReference type="Proteomes" id="UP001604043"/>
    </source>
</evidence>
<proteinExistence type="predicted"/>
<dbReference type="EMBL" id="JBAFUR010000011">
    <property type="protein sequence ID" value="MFG1255487.1"/>
    <property type="molecule type" value="Genomic_DNA"/>
</dbReference>
<feature type="transmembrane region" description="Helical" evidence="1">
    <location>
        <begin position="12"/>
        <end position="36"/>
    </location>
</feature>